<dbReference type="GeneID" id="43346067"/>
<accession>A0ABU5PR93</accession>
<dbReference type="Proteomes" id="UP001292216">
    <property type="component" value="Unassembled WGS sequence"/>
</dbReference>
<evidence type="ECO:0000313" key="3">
    <source>
        <dbReference type="Proteomes" id="UP001292216"/>
    </source>
</evidence>
<evidence type="ECO:0000313" key="2">
    <source>
        <dbReference type="EMBL" id="MEA3572453.1"/>
    </source>
</evidence>
<dbReference type="EMBL" id="JAYERP010000001">
    <property type="protein sequence ID" value="MEA3572453.1"/>
    <property type="molecule type" value="Genomic_DNA"/>
</dbReference>
<comment type="caution">
    <text evidence="2">The sequence shown here is derived from an EMBL/GenBank/DDBJ whole genome shotgun (WGS) entry which is preliminary data.</text>
</comment>
<feature type="compositionally biased region" description="Basic and acidic residues" evidence="1">
    <location>
        <begin position="21"/>
        <end position="33"/>
    </location>
</feature>
<feature type="compositionally biased region" description="Basic and acidic residues" evidence="1">
    <location>
        <begin position="1"/>
        <end position="12"/>
    </location>
</feature>
<sequence>MSDSKDLERELSEMLTEGEYGNEKERREEERRRLSPKYEIRIQTTLDPIVEETLNYRKMAKEVDGRYDEYLKRTGRAENKPE</sequence>
<gene>
    <name evidence="2" type="ORF">U9M73_21220</name>
</gene>
<organism evidence="2 3">
    <name type="scientific">Paenibacillus phoenicis</name>
    <dbReference type="NCBI Taxonomy" id="554117"/>
    <lineage>
        <taxon>Bacteria</taxon>
        <taxon>Bacillati</taxon>
        <taxon>Bacillota</taxon>
        <taxon>Bacilli</taxon>
        <taxon>Bacillales</taxon>
        <taxon>Paenibacillaceae</taxon>
        <taxon>Paenibacillus</taxon>
    </lineage>
</organism>
<name>A0ABU5PR93_9BACL</name>
<feature type="region of interest" description="Disordered" evidence="1">
    <location>
        <begin position="1"/>
        <end position="33"/>
    </location>
</feature>
<protein>
    <submittedName>
        <fullName evidence="2">Uncharacterized protein</fullName>
    </submittedName>
</protein>
<keyword evidence="3" id="KW-1185">Reference proteome</keyword>
<evidence type="ECO:0000256" key="1">
    <source>
        <dbReference type="SAM" id="MobiDB-lite"/>
    </source>
</evidence>
<proteinExistence type="predicted"/>
<reference evidence="2 3" key="1">
    <citation type="submission" date="2023-12" db="EMBL/GenBank/DDBJ databases">
        <title>Whole genome sequencing of Paenibacillus phoenicis isolated from the Phoenix Mars Lander spacecraft assembly facility.</title>
        <authorList>
            <person name="Garcia A."/>
            <person name="Venkateswaran K."/>
        </authorList>
    </citation>
    <scope>NUCLEOTIDE SEQUENCE [LARGE SCALE GENOMIC DNA]</scope>
    <source>
        <strain evidence="2 3">3PO2SA</strain>
    </source>
</reference>
<dbReference type="RefSeq" id="WP_016313529.1">
    <property type="nucleotide sequence ID" value="NZ_CBCSKM010000022.1"/>
</dbReference>